<dbReference type="InterPro" id="IPR036526">
    <property type="entry name" value="C-N_Hydrolase_sf"/>
</dbReference>
<keyword evidence="4" id="KW-0378">Hydrolase</keyword>
<evidence type="ECO:0000313" key="4">
    <source>
        <dbReference type="EMBL" id="UWX63174.1"/>
    </source>
</evidence>
<evidence type="ECO:0000259" key="3">
    <source>
        <dbReference type="PROSITE" id="PS50263"/>
    </source>
</evidence>
<sequence length="334" mass="36976">MKTEPAPQSPDQLKVGLVQMAPVWLDRVATLQKVEGFIEEAAFSGCQLVVFGEALVPGYPFWLELTGGAKFNDPAQKRMYAHYLNQGVTIERGDLAGVCRLAAQHQLAVYLGIMERAPDRGGHSLYCSLVYVNERGKVASVHRKTQPTYEERLVWATGDGHGLRVHPLRAFQVGGLNCYENWVPLLRTALYAQGSDLHVAVWPGGMHNTPDITRFIALESRSYVVSVSGLLRPEDIPAGTPFQRELLATHRPFFGNGGSAVAAPDGSWLLEPVAEQEGLFVVTLDHARVREERQNFDPAGHYGRPDVAQLRVNRARQAIARFDDTDDDDTETHP</sequence>
<dbReference type="GO" id="GO:0016787">
    <property type="term" value="F:hydrolase activity"/>
    <property type="evidence" value="ECO:0007669"/>
    <property type="project" value="UniProtKB-KW"/>
</dbReference>
<dbReference type="EMBL" id="CP104213">
    <property type="protein sequence ID" value="UWX63174.1"/>
    <property type="molecule type" value="Genomic_DNA"/>
</dbReference>
<evidence type="ECO:0000313" key="5">
    <source>
        <dbReference type="Proteomes" id="UP001060261"/>
    </source>
</evidence>
<accession>A0ABY5YFV4</accession>
<dbReference type="InterPro" id="IPR000132">
    <property type="entry name" value="Nitrilase/CN_hydratase_CS"/>
</dbReference>
<comment type="similarity">
    <text evidence="1">Belongs to the carbon-nitrogen hydrolase superfamily. Nitrilase family.</text>
</comment>
<dbReference type="CDD" id="cd07564">
    <property type="entry name" value="nitrilases_CHs"/>
    <property type="match status" value="1"/>
</dbReference>
<dbReference type="Proteomes" id="UP001060261">
    <property type="component" value="Chromosome"/>
</dbReference>
<dbReference type="PANTHER" id="PTHR46044">
    <property type="entry name" value="NITRILASE"/>
    <property type="match status" value="1"/>
</dbReference>
<evidence type="ECO:0000256" key="1">
    <source>
        <dbReference type="ARBA" id="ARBA00008129"/>
    </source>
</evidence>
<dbReference type="PANTHER" id="PTHR46044:SF1">
    <property type="entry name" value="CN HYDROLASE DOMAIN-CONTAINING PROTEIN"/>
    <property type="match status" value="1"/>
</dbReference>
<dbReference type="InterPro" id="IPR044149">
    <property type="entry name" value="Nitrilases_CHs"/>
</dbReference>
<dbReference type="RefSeq" id="WP_260559465.1">
    <property type="nucleotide sequence ID" value="NZ_BAABEC010000186.1"/>
</dbReference>
<dbReference type="SUPFAM" id="SSF56317">
    <property type="entry name" value="Carbon-nitrogen hydrolase"/>
    <property type="match status" value="1"/>
</dbReference>
<dbReference type="Pfam" id="PF00795">
    <property type="entry name" value="CN_hydrolase"/>
    <property type="match status" value="1"/>
</dbReference>
<dbReference type="Gene3D" id="3.60.110.10">
    <property type="entry name" value="Carbon-nitrogen hydrolase"/>
    <property type="match status" value="1"/>
</dbReference>
<dbReference type="InterPro" id="IPR003010">
    <property type="entry name" value="C-N_Hydrolase"/>
</dbReference>
<dbReference type="PROSITE" id="PS00920">
    <property type="entry name" value="NITRIL_CHT_1"/>
    <property type="match status" value="1"/>
</dbReference>
<feature type="active site" description="Proton acceptor" evidence="2">
    <location>
        <position position="53"/>
    </location>
</feature>
<proteinExistence type="inferred from homology"/>
<gene>
    <name evidence="4" type="ORF">N0D28_10455</name>
</gene>
<protein>
    <submittedName>
        <fullName evidence="4">Carbon-nitrogen hydrolase family protein</fullName>
    </submittedName>
</protein>
<feature type="domain" description="CN hydrolase" evidence="3">
    <location>
        <begin position="13"/>
        <end position="286"/>
    </location>
</feature>
<evidence type="ECO:0000256" key="2">
    <source>
        <dbReference type="PROSITE-ProRule" id="PRU10139"/>
    </source>
</evidence>
<organism evidence="4 5">
    <name type="scientific">Deinococcus rubellus</name>
    <dbReference type="NCBI Taxonomy" id="1889240"/>
    <lineage>
        <taxon>Bacteria</taxon>
        <taxon>Thermotogati</taxon>
        <taxon>Deinococcota</taxon>
        <taxon>Deinococci</taxon>
        <taxon>Deinococcales</taxon>
        <taxon>Deinococcaceae</taxon>
        <taxon>Deinococcus</taxon>
    </lineage>
</organism>
<reference evidence="4" key="1">
    <citation type="submission" date="2022-09" db="EMBL/GenBank/DDBJ databases">
        <title>genome sequence of Deinococcus rubellus.</title>
        <authorList>
            <person name="Srinivasan S."/>
        </authorList>
    </citation>
    <scope>NUCLEOTIDE SEQUENCE</scope>
    <source>
        <strain evidence="4">Ant6</strain>
    </source>
</reference>
<name>A0ABY5YFV4_9DEIO</name>
<keyword evidence="5" id="KW-1185">Reference proteome</keyword>
<dbReference type="PROSITE" id="PS50263">
    <property type="entry name" value="CN_HYDROLASE"/>
    <property type="match status" value="1"/>
</dbReference>